<comment type="similarity">
    <text evidence="2">Belongs to the EamA transporter family.</text>
</comment>
<reference evidence="9" key="1">
    <citation type="journal article" date="2021" name="PeerJ">
        <title>Extensive microbial diversity within the chicken gut microbiome revealed by metagenomics and culture.</title>
        <authorList>
            <person name="Gilroy R."/>
            <person name="Ravi A."/>
            <person name="Getino M."/>
            <person name="Pursley I."/>
            <person name="Horton D.L."/>
            <person name="Alikhan N.F."/>
            <person name="Baker D."/>
            <person name="Gharbi K."/>
            <person name="Hall N."/>
            <person name="Watson M."/>
            <person name="Adriaenssens E.M."/>
            <person name="Foster-Nyarko E."/>
            <person name="Jarju S."/>
            <person name="Secka A."/>
            <person name="Antonio M."/>
            <person name="Oren A."/>
            <person name="Chaudhuri R.R."/>
            <person name="La Ragione R."/>
            <person name="Hildebrand F."/>
            <person name="Pallen M.J."/>
        </authorList>
    </citation>
    <scope>NUCLEOTIDE SEQUENCE</scope>
    <source>
        <strain evidence="9">CHK198-12963</strain>
    </source>
</reference>
<comment type="caution">
    <text evidence="9">The sequence shown here is derived from an EMBL/GenBank/DDBJ whole genome shotgun (WGS) entry which is preliminary data.</text>
</comment>
<accession>A0A9D2PW67</accession>
<evidence type="ECO:0000256" key="1">
    <source>
        <dbReference type="ARBA" id="ARBA00004651"/>
    </source>
</evidence>
<feature type="transmembrane region" description="Helical" evidence="7">
    <location>
        <begin position="222"/>
        <end position="243"/>
    </location>
</feature>
<comment type="subcellular location">
    <subcellularLocation>
        <location evidence="1">Cell membrane</location>
        <topology evidence="1">Multi-pass membrane protein</topology>
    </subcellularLocation>
</comment>
<evidence type="ECO:0000259" key="8">
    <source>
        <dbReference type="Pfam" id="PF00892"/>
    </source>
</evidence>
<dbReference type="Pfam" id="PF00892">
    <property type="entry name" value="EamA"/>
    <property type="match status" value="2"/>
</dbReference>
<keyword evidence="6 7" id="KW-0472">Membrane</keyword>
<keyword evidence="3" id="KW-1003">Cell membrane</keyword>
<reference evidence="9" key="2">
    <citation type="submission" date="2021-04" db="EMBL/GenBank/DDBJ databases">
        <authorList>
            <person name="Gilroy R."/>
        </authorList>
    </citation>
    <scope>NUCLEOTIDE SEQUENCE</scope>
    <source>
        <strain evidence="9">CHK198-12963</strain>
    </source>
</reference>
<proteinExistence type="inferred from homology"/>
<feature type="transmembrane region" description="Helical" evidence="7">
    <location>
        <begin position="111"/>
        <end position="129"/>
    </location>
</feature>
<dbReference type="InterPro" id="IPR037185">
    <property type="entry name" value="EmrE-like"/>
</dbReference>
<evidence type="ECO:0000313" key="10">
    <source>
        <dbReference type="Proteomes" id="UP000823863"/>
    </source>
</evidence>
<evidence type="ECO:0000256" key="5">
    <source>
        <dbReference type="ARBA" id="ARBA00022989"/>
    </source>
</evidence>
<evidence type="ECO:0000256" key="6">
    <source>
        <dbReference type="ARBA" id="ARBA00023136"/>
    </source>
</evidence>
<sequence>MKLKQSLLLLLAATIWGIAFVAQSAGMEYVGPYTFNCIRSILGGLVLIPVILVMDRAKAREKGEAGNRPDHARKSRERKVLLTGGVCCGVALCLASNFQQLGIQYTTVGKAGFITACYIVIVPFLGLLFGKKVSAFVWGAVVLAVAGLYRLCMSGGEGIGGINQGDLLVLVCAFLFSIHILVIDHFSPLTDGVKMSCIQFFISGILSGVAMMLFEEPRLDDILAAALPILYAGIFSSGVGYTLQIVGQKGMNPTVASLILSLESSISVLAGWVLLGQSMSLRELSGCALMFGAIILAQIPAPQRRKERAGEA</sequence>
<dbReference type="PANTHER" id="PTHR42920">
    <property type="entry name" value="OS03G0707200 PROTEIN-RELATED"/>
    <property type="match status" value="1"/>
</dbReference>
<feature type="transmembrane region" description="Helical" evidence="7">
    <location>
        <begin position="255"/>
        <end position="275"/>
    </location>
</feature>
<gene>
    <name evidence="9" type="ORF">H9931_09030</name>
</gene>
<feature type="transmembrane region" description="Helical" evidence="7">
    <location>
        <begin position="136"/>
        <end position="156"/>
    </location>
</feature>
<name>A0A9D2PW67_9FIRM</name>
<dbReference type="Proteomes" id="UP000823863">
    <property type="component" value="Unassembled WGS sequence"/>
</dbReference>
<feature type="domain" description="EamA" evidence="8">
    <location>
        <begin position="7"/>
        <end position="149"/>
    </location>
</feature>
<dbReference type="GO" id="GO:0005886">
    <property type="term" value="C:plasma membrane"/>
    <property type="evidence" value="ECO:0007669"/>
    <property type="project" value="UniProtKB-SubCell"/>
</dbReference>
<feature type="transmembrane region" description="Helical" evidence="7">
    <location>
        <begin position="198"/>
        <end position="216"/>
    </location>
</feature>
<keyword evidence="4 7" id="KW-0812">Transmembrane</keyword>
<keyword evidence="5 7" id="KW-1133">Transmembrane helix</keyword>
<evidence type="ECO:0000256" key="4">
    <source>
        <dbReference type="ARBA" id="ARBA00022692"/>
    </source>
</evidence>
<organism evidence="9 10">
    <name type="scientific">Candidatus Enterocloster excrementigallinarum</name>
    <dbReference type="NCBI Taxonomy" id="2838558"/>
    <lineage>
        <taxon>Bacteria</taxon>
        <taxon>Bacillati</taxon>
        <taxon>Bacillota</taxon>
        <taxon>Clostridia</taxon>
        <taxon>Lachnospirales</taxon>
        <taxon>Lachnospiraceae</taxon>
        <taxon>Enterocloster</taxon>
    </lineage>
</organism>
<feature type="transmembrane region" description="Helical" evidence="7">
    <location>
        <begin position="40"/>
        <end position="59"/>
    </location>
</feature>
<evidence type="ECO:0000313" key="9">
    <source>
        <dbReference type="EMBL" id="HJC66846.1"/>
    </source>
</evidence>
<dbReference type="InterPro" id="IPR000620">
    <property type="entry name" value="EamA_dom"/>
</dbReference>
<evidence type="ECO:0000256" key="2">
    <source>
        <dbReference type="ARBA" id="ARBA00007362"/>
    </source>
</evidence>
<feature type="domain" description="EamA" evidence="8">
    <location>
        <begin position="165"/>
        <end position="296"/>
    </location>
</feature>
<dbReference type="InterPro" id="IPR051258">
    <property type="entry name" value="Diverse_Substrate_Transporter"/>
</dbReference>
<dbReference type="AlphaFoldDB" id="A0A9D2PW67"/>
<dbReference type="PANTHER" id="PTHR42920:SF5">
    <property type="entry name" value="EAMA DOMAIN-CONTAINING PROTEIN"/>
    <property type="match status" value="1"/>
</dbReference>
<dbReference type="SUPFAM" id="SSF103481">
    <property type="entry name" value="Multidrug resistance efflux transporter EmrE"/>
    <property type="match status" value="2"/>
</dbReference>
<feature type="transmembrane region" description="Helical" evidence="7">
    <location>
        <begin position="281"/>
        <end position="299"/>
    </location>
</feature>
<evidence type="ECO:0000256" key="7">
    <source>
        <dbReference type="SAM" id="Phobius"/>
    </source>
</evidence>
<evidence type="ECO:0000256" key="3">
    <source>
        <dbReference type="ARBA" id="ARBA00022475"/>
    </source>
</evidence>
<protein>
    <submittedName>
        <fullName evidence="9">DMT family transporter</fullName>
    </submittedName>
</protein>
<feature type="transmembrane region" description="Helical" evidence="7">
    <location>
        <begin position="168"/>
        <end position="186"/>
    </location>
</feature>
<feature type="transmembrane region" description="Helical" evidence="7">
    <location>
        <begin position="80"/>
        <end position="99"/>
    </location>
</feature>
<dbReference type="EMBL" id="DWWB01000053">
    <property type="protein sequence ID" value="HJC66846.1"/>
    <property type="molecule type" value="Genomic_DNA"/>
</dbReference>